<organism evidence="2 3">
    <name type="scientific">Solanum tuberosum</name>
    <name type="common">Potato</name>
    <dbReference type="NCBI Taxonomy" id="4113"/>
    <lineage>
        <taxon>Eukaryota</taxon>
        <taxon>Viridiplantae</taxon>
        <taxon>Streptophyta</taxon>
        <taxon>Embryophyta</taxon>
        <taxon>Tracheophyta</taxon>
        <taxon>Spermatophyta</taxon>
        <taxon>Magnoliopsida</taxon>
        <taxon>eudicotyledons</taxon>
        <taxon>Gunneridae</taxon>
        <taxon>Pentapetalae</taxon>
        <taxon>asterids</taxon>
        <taxon>lamiids</taxon>
        <taxon>Solanales</taxon>
        <taxon>Solanaceae</taxon>
        <taxon>Solanoideae</taxon>
        <taxon>Solaneae</taxon>
        <taxon>Solanum</taxon>
    </lineage>
</organism>
<protein>
    <submittedName>
        <fullName evidence="2">Uncharacterized protein</fullName>
    </submittedName>
</protein>
<gene>
    <name evidence="2" type="ORF">KY290_000962</name>
</gene>
<name>A0ABQ7WMT0_SOLTU</name>
<sequence length="169" mass="19452">MMFLNKCLQDGKMSLRPSWPPPSRRGGRGRTNSGRGGHILIQYGNKQLIAANSSSSTSVTSGIDINHPMYKEFMNFMKSKKESDNDPPAYSTILMDEENIEVFDLNDKREVILLLENSDLRWKNEPWQILAPEEWGMSPLKEMNYIHPEQKVAMVDLILSFDEDFTRII</sequence>
<comment type="caution">
    <text evidence="2">The sequence shown here is derived from an EMBL/GenBank/DDBJ whole genome shotgun (WGS) entry which is preliminary data.</text>
</comment>
<evidence type="ECO:0000313" key="2">
    <source>
        <dbReference type="EMBL" id="KAH0781364.1"/>
    </source>
</evidence>
<proteinExistence type="predicted"/>
<evidence type="ECO:0000313" key="3">
    <source>
        <dbReference type="Proteomes" id="UP000826656"/>
    </source>
</evidence>
<accession>A0ABQ7WMT0</accession>
<reference evidence="2 3" key="1">
    <citation type="journal article" date="2021" name="bioRxiv">
        <title>Chromosome-scale and haplotype-resolved genome assembly of a tetraploid potato cultivar.</title>
        <authorList>
            <person name="Sun H."/>
            <person name="Jiao W.-B."/>
            <person name="Krause K."/>
            <person name="Campoy J.A."/>
            <person name="Goel M."/>
            <person name="Folz-Donahue K."/>
            <person name="Kukat C."/>
            <person name="Huettel B."/>
            <person name="Schneeberger K."/>
        </authorList>
    </citation>
    <scope>NUCLEOTIDE SEQUENCE [LARGE SCALE GENOMIC DNA]</scope>
    <source>
        <strain evidence="2">SolTubOtavaFocal</strain>
        <tissue evidence="2">Leaves</tissue>
    </source>
</reference>
<dbReference type="Proteomes" id="UP000826656">
    <property type="component" value="Unassembled WGS sequence"/>
</dbReference>
<evidence type="ECO:0000256" key="1">
    <source>
        <dbReference type="SAM" id="MobiDB-lite"/>
    </source>
</evidence>
<dbReference type="EMBL" id="JAIVGD010000001">
    <property type="protein sequence ID" value="KAH0781364.1"/>
    <property type="molecule type" value="Genomic_DNA"/>
</dbReference>
<feature type="region of interest" description="Disordered" evidence="1">
    <location>
        <begin position="12"/>
        <end position="36"/>
    </location>
</feature>
<keyword evidence="3" id="KW-1185">Reference proteome</keyword>